<dbReference type="Gene3D" id="2.40.480.10">
    <property type="entry name" value="Allene oxide cyclase-like"/>
    <property type="match status" value="1"/>
</dbReference>
<organism evidence="5">
    <name type="scientific">Fagus sylvatica</name>
    <name type="common">Beechnut</name>
    <dbReference type="NCBI Taxonomy" id="28930"/>
    <lineage>
        <taxon>Eukaryota</taxon>
        <taxon>Viridiplantae</taxon>
        <taxon>Streptophyta</taxon>
        <taxon>Embryophyta</taxon>
        <taxon>Tracheophyta</taxon>
        <taxon>Spermatophyta</taxon>
        <taxon>Magnoliopsida</taxon>
        <taxon>eudicotyledons</taxon>
        <taxon>Gunneridae</taxon>
        <taxon>Pentapetalae</taxon>
        <taxon>rosids</taxon>
        <taxon>fabids</taxon>
        <taxon>Fagales</taxon>
        <taxon>Fagaceae</taxon>
        <taxon>Fagus</taxon>
    </lineage>
</organism>
<accession>A0A2N9IJR6</accession>
<comment type="function">
    <text evidence="4">Dirigent proteins impart stereoselectivity on the phenoxy radical-coupling reaction, yielding optically active lignans from two molecules of coniferyl alcohol in the biosynthesis of lignans, flavonolignans, and alkaloids and thus plays a central role in plant secondary metabolism.</text>
</comment>
<protein>
    <recommendedName>
        <fullName evidence="4">Dirigent protein</fullName>
    </recommendedName>
</protein>
<name>A0A2N9IJR6_FAGSY</name>
<evidence type="ECO:0000256" key="1">
    <source>
        <dbReference type="ARBA" id="ARBA00010746"/>
    </source>
</evidence>
<sequence>MAKLALVLLLFSGMVMQLVHSTIEDPKEVDEWFQKLQHAKEKVSQLHFYYHDILSGKNPSAVEVAEASITKKSPTLFGLVNIFDDPLTEGPEPTSKLVGRAQGLYGSAGQQEVGLLQAMNLVFTTGKFNGSSLTFLGRNPALQPLRELPIIGGTGVFRLARGFAIVKTHWFNSTTGDAIVEYHVVAIHY</sequence>
<keyword evidence="4" id="KW-0732">Signal</keyword>
<dbReference type="AlphaFoldDB" id="A0A2N9IJR6"/>
<keyword evidence="3 4" id="KW-0964">Secreted</keyword>
<dbReference type="PANTHER" id="PTHR21495">
    <property type="entry name" value="NUCLEOPORIN-RELATED"/>
    <property type="match status" value="1"/>
</dbReference>
<comment type="similarity">
    <text evidence="1 4">Belongs to the plant dirigent protein family.</text>
</comment>
<dbReference type="Pfam" id="PF03018">
    <property type="entry name" value="Dirigent"/>
    <property type="match status" value="1"/>
</dbReference>
<reference evidence="5" key="1">
    <citation type="submission" date="2018-02" db="EMBL/GenBank/DDBJ databases">
        <authorList>
            <person name="Cohen D.B."/>
            <person name="Kent A.D."/>
        </authorList>
    </citation>
    <scope>NUCLEOTIDE SEQUENCE</scope>
</reference>
<feature type="chain" id="PRO_5014488196" description="Dirigent protein" evidence="4">
    <location>
        <begin position="22"/>
        <end position="189"/>
    </location>
</feature>
<comment type="subcellular location">
    <subcellularLocation>
        <location evidence="4">Secreted</location>
        <location evidence="4">Extracellular space</location>
        <location evidence="4">Apoplast</location>
    </subcellularLocation>
</comment>
<feature type="signal peptide" evidence="4">
    <location>
        <begin position="1"/>
        <end position="21"/>
    </location>
</feature>
<dbReference type="InterPro" id="IPR044859">
    <property type="entry name" value="Allene_oxi_cyc_Dirigent"/>
</dbReference>
<dbReference type="InterPro" id="IPR004265">
    <property type="entry name" value="Dirigent"/>
</dbReference>
<evidence type="ECO:0000256" key="4">
    <source>
        <dbReference type="RuleBase" id="RU363099"/>
    </source>
</evidence>
<dbReference type="GO" id="GO:0048046">
    <property type="term" value="C:apoplast"/>
    <property type="evidence" value="ECO:0007669"/>
    <property type="project" value="UniProtKB-SubCell"/>
</dbReference>
<dbReference type="EMBL" id="OIVN01005924">
    <property type="protein sequence ID" value="SPD24535.1"/>
    <property type="molecule type" value="Genomic_DNA"/>
</dbReference>
<dbReference type="GO" id="GO:0009699">
    <property type="term" value="P:phenylpropanoid biosynthetic process"/>
    <property type="evidence" value="ECO:0007669"/>
    <property type="project" value="UniProtKB-ARBA"/>
</dbReference>
<comment type="subunit">
    <text evidence="2 4">Homodimer.</text>
</comment>
<gene>
    <name evidence="5" type="ORF">FSB_LOCUS52417</name>
</gene>
<keyword evidence="4" id="KW-0052">Apoplast</keyword>
<evidence type="ECO:0000313" key="5">
    <source>
        <dbReference type="EMBL" id="SPD24535.1"/>
    </source>
</evidence>
<evidence type="ECO:0000256" key="3">
    <source>
        <dbReference type="ARBA" id="ARBA00022525"/>
    </source>
</evidence>
<evidence type="ECO:0000256" key="2">
    <source>
        <dbReference type="ARBA" id="ARBA00011738"/>
    </source>
</evidence>
<proteinExistence type="inferred from homology"/>